<accession>A0A1I0XIS7</accession>
<dbReference type="RefSeq" id="WP_092871622.1">
    <property type="nucleotide sequence ID" value="NZ_FOJY01000006.1"/>
</dbReference>
<reference evidence="1 2" key="1">
    <citation type="submission" date="2016-10" db="EMBL/GenBank/DDBJ databases">
        <authorList>
            <person name="de Groot N.N."/>
        </authorList>
    </citation>
    <scope>NUCLEOTIDE SEQUENCE [LARGE SCALE GENOMIC DNA]</scope>
    <source>
        <strain evidence="1 2">DSM 5522</strain>
    </source>
</reference>
<dbReference type="InterPro" id="IPR036388">
    <property type="entry name" value="WH-like_DNA-bd_sf"/>
</dbReference>
<gene>
    <name evidence="1" type="ORF">SAMN05216249_106168</name>
</gene>
<dbReference type="EMBL" id="FOJY01000006">
    <property type="protein sequence ID" value="SFB00326.1"/>
    <property type="molecule type" value="Genomic_DNA"/>
</dbReference>
<sequence length="90" mass="10208">MKELLELLKDGRARTINLLAIELNTSIEDVSRKMEYLENMGIIKKVKFSSKGCSSCNSCSKEINKEGHTCKSCLPEDGFKNMGNMWEVME</sequence>
<evidence type="ECO:0000313" key="2">
    <source>
        <dbReference type="Proteomes" id="UP000198838"/>
    </source>
</evidence>
<dbReference type="AlphaFoldDB" id="A0A1I0XIS7"/>
<protein>
    <submittedName>
        <fullName evidence="1">FeoC like transcriptional regulator</fullName>
    </submittedName>
</protein>
<proteinExistence type="predicted"/>
<keyword evidence="2" id="KW-1185">Reference proteome</keyword>
<evidence type="ECO:0000313" key="1">
    <source>
        <dbReference type="EMBL" id="SFB00326.1"/>
    </source>
</evidence>
<dbReference type="Gene3D" id="1.10.10.10">
    <property type="entry name" value="Winged helix-like DNA-binding domain superfamily/Winged helix DNA-binding domain"/>
    <property type="match status" value="1"/>
</dbReference>
<name>A0A1I0XIS7_9FIRM</name>
<dbReference type="InterPro" id="IPR036390">
    <property type="entry name" value="WH_DNA-bd_sf"/>
</dbReference>
<dbReference type="Proteomes" id="UP000198838">
    <property type="component" value="Unassembled WGS sequence"/>
</dbReference>
<dbReference type="SUPFAM" id="SSF46785">
    <property type="entry name" value="Winged helix' DNA-binding domain"/>
    <property type="match status" value="1"/>
</dbReference>
<organism evidence="1 2">
    <name type="scientific">Acetitomaculum ruminis DSM 5522</name>
    <dbReference type="NCBI Taxonomy" id="1120918"/>
    <lineage>
        <taxon>Bacteria</taxon>
        <taxon>Bacillati</taxon>
        <taxon>Bacillota</taxon>
        <taxon>Clostridia</taxon>
        <taxon>Lachnospirales</taxon>
        <taxon>Lachnospiraceae</taxon>
        <taxon>Acetitomaculum</taxon>
    </lineage>
</organism>